<name>A0A6J4RQ22_9SPHN</name>
<gene>
    <name evidence="2" type="ORF">AVDCRST_MAG39-59</name>
</gene>
<protein>
    <submittedName>
        <fullName evidence="2">Uncharacterized protein</fullName>
    </submittedName>
</protein>
<feature type="non-terminal residue" evidence="2">
    <location>
        <position position="1"/>
    </location>
</feature>
<dbReference type="AlphaFoldDB" id="A0A6J4RQ22"/>
<evidence type="ECO:0000256" key="1">
    <source>
        <dbReference type="SAM" id="MobiDB-lite"/>
    </source>
</evidence>
<dbReference type="EMBL" id="CADCVW010000004">
    <property type="protein sequence ID" value="CAA9479302.1"/>
    <property type="molecule type" value="Genomic_DNA"/>
</dbReference>
<feature type="region of interest" description="Disordered" evidence="1">
    <location>
        <begin position="1"/>
        <end position="23"/>
    </location>
</feature>
<evidence type="ECO:0000313" key="2">
    <source>
        <dbReference type="EMBL" id="CAA9479302.1"/>
    </source>
</evidence>
<accession>A0A6J4RQ22</accession>
<reference evidence="2" key="1">
    <citation type="submission" date="2020-02" db="EMBL/GenBank/DDBJ databases">
        <authorList>
            <person name="Meier V. D."/>
        </authorList>
    </citation>
    <scope>NUCLEOTIDE SEQUENCE</scope>
    <source>
        <strain evidence="2">AVDCRST_MAG39</strain>
    </source>
</reference>
<organism evidence="2">
    <name type="scientific">uncultured Sphingomonadaceae bacterium</name>
    <dbReference type="NCBI Taxonomy" id="169976"/>
    <lineage>
        <taxon>Bacteria</taxon>
        <taxon>Pseudomonadati</taxon>
        <taxon>Pseudomonadota</taxon>
        <taxon>Alphaproteobacteria</taxon>
        <taxon>Sphingomonadales</taxon>
        <taxon>Sphingomonadaceae</taxon>
        <taxon>environmental samples</taxon>
    </lineage>
</organism>
<proteinExistence type="predicted"/>
<feature type="non-terminal residue" evidence="2">
    <location>
        <position position="61"/>
    </location>
</feature>
<sequence length="61" mass="6207">AGRAKAGRRCSSGVPGRPGGNLRHARATGALLTQGLGGCMARLRPQAALHRLRCARTAGGM</sequence>